<feature type="signal peptide" evidence="3">
    <location>
        <begin position="1"/>
        <end position="23"/>
    </location>
</feature>
<evidence type="ECO:0000313" key="5">
    <source>
        <dbReference type="Proteomes" id="UP000014139"/>
    </source>
</evidence>
<evidence type="ECO:0000256" key="3">
    <source>
        <dbReference type="SAM" id="SignalP"/>
    </source>
</evidence>
<organism evidence="4 5">
    <name type="scientific">Amycolatopsis vancoresmycina DSM 44592</name>
    <dbReference type="NCBI Taxonomy" id="1292037"/>
    <lineage>
        <taxon>Bacteria</taxon>
        <taxon>Bacillati</taxon>
        <taxon>Actinomycetota</taxon>
        <taxon>Actinomycetes</taxon>
        <taxon>Pseudonocardiales</taxon>
        <taxon>Pseudonocardiaceae</taxon>
        <taxon>Amycolatopsis</taxon>
    </lineage>
</organism>
<sequence length="205" mass="20861">MRADVGALLVVAVLAAGCSAAPAAPPALPPPAASPTSPASPASPAATAPQPLPAAAEVRPVRLRIPAIGVDAAGLIPLGLNADHQLAAPARFEDVGWYAAGPVPGDPGPAVIAAHVDSRSGPAPFFRLRDLRDGDEVFVARSDGSQVRFVVDAVQRYPKDAFPTGAVYGPAPGSALRLITCGGSFDAAKRSYRDNIVVYASTRWG</sequence>
<dbReference type="InterPro" id="IPR023365">
    <property type="entry name" value="Sortase_dom-sf"/>
</dbReference>
<evidence type="ECO:0000256" key="1">
    <source>
        <dbReference type="ARBA" id="ARBA00022801"/>
    </source>
</evidence>
<comment type="caution">
    <text evidence="4">The sequence shown here is derived from an EMBL/GenBank/DDBJ whole genome shotgun (WGS) entry which is preliminary data.</text>
</comment>
<dbReference type="AlphaFoldDB" id="R1I976"/>
<feature type="region of interest" description="Disordered" evidence="2">
    <location>
        <begin position="24"/>
        <end position="51"/>
    </location>
</feature>
<dbReference type="OrthoDB" id="525039at2"/>
<dbReference type="EMBL" id="AOUO01000089">
    <property type="protein sequence ID" value="EOD69081.1"/>
    <property type="molecule type" value="Genomic_DNA"/>
</dbReference>
<dbReference type="SUPFAM" id="SSF63817">
    <property type="entry name" value="Sortase"/>
    <property type="match status" value="1"/>
</dbReference>
<dbReference type="InterPro" id="IPR042001">
    <property type="entry name" value="Sortase_F"/>
</dbReference>
<dbReference type="Pfam" id="PF04203">
    <property type="entry name" value="Sortase"/>
    <property type="match status" value="1"/>
</dbReference>
<protein>
    <submittedName>
        <fullName evidence="4">Peptidase C60, sortase A and B</fullName>
    </submittedName>
</protein>
<dbReference type="CDD" id="cd05829">
    <property type="entry name" value="Sortase_F"/>
    <property type="match status" value="1"/>
</dbReference>
<dbReference type="NCBIfam" id="NF033748">
    <property type="entry name" value="class_F_sortase"/>
    <property type="match status" value="1"/>
</dbReference>
<accession>R1I976</accession>
<name>R1I976_9PSEU</name>
<dbReference type="Gene3D" id="2.40.260.10">
    <property type="entry name" value="Sortase"/>
    <property type="match status" value="1"/>
</dbReference>
<reference evidence="4 5" key="1">
    <citation type="submission" date="2013-02" db="EMBL/GenBank/DDBJ databases">
        <title>Draft genome sequence of Amycolatopsis vancoresmycina strain DSM 44592T.</title>
        <authorList>
            <person name="Kumar S."/>
            <person name="Kaur N."/>
            <person name="Kaur C."/>
            <person name="Raghava G.P.S."/>
            <person name="Mayilraj S."/>
        </authorList>
    </citation>
    <scope>NUCLEOTIDE SEQUENCE [LARGE SCALE GENOMIC DNA]</scope>
    <source>
        <strain evidence="4 5">DSM 44592</strain>
    </source>
</reference>
<dbReference type="Proteomes" id="UP000014139">
    <property type="component" value="Unassembled WGS sequence"/>
</dbReference>
<dbReference type="PROSITE" id="PS51257">
    <property type="entry name" value="PROKAR_LIPOPROTEIN"/>
    <property type="match status" value="1"/>
</dbReference>
<dbReference type="GO" id="GO:0016787">
    <property type="term" value="F:hydrolase activity"/>
    <property type="evidence" value="ECO:0007669"/>
    <property type="project" value="UniProtKB-KW"/>
</dbReference>
<dbReference type="eggNOG" id="COG3764">
    <property type="taxonomic scope" value="Bacteria"/>
</dbReference>
<feature type="compositionally biased region" description="Pro residues" evidence="2">
    <location>
        <begin position="24"/>
        <end position="33"/>
    </location>
</feature>
<feature type="compositionally biased region" description="Low complexity" evidence="2">
    <location>
        <begin position="34"/>
        <end position="51"/>
    </location>
</feature>
<keyword evidence="3" id="KW-0732">Signal</keyword>
<feature type="chain" id="PRO_5004361672" evidence="3">
    <location>
        <begin position="24"/>
        <end position="205"/>
    </location>
</feature>
<evidence type="ECO:0000256" key="2">
    <source>
        <dbReference type="SAM" id="MobiDB-lite"/>
    </source>
</evidence>
<gene>
    <name evidence="4" type="ORF">H480_07993</name>
</gene>
<evidence type="ECO:0000313" key="4">
    <source>
        <dbReference type="EMBL" id="EOD69081.1"/>
    </source>
</evidence>
<keyword evidence="5" id="KW-1185">Reference proteome</keyword>
<dbReference type="PATRIC" id="fig|1292037.4.peg.1549"/>
<dbReference type="RefSeq" id="WP_003066515.1">
    <property type="nucleotide sequence ID" value="NZ_AOUO01000089.1"/>
</dbReference>
<dbReference type="InterPro" id="IPR005754">
    <property type="entry name" value="Sortase"/>
</dbReference>
<proteinExistence type="predicted"/>
<keyword evidence="1" id="KW-0378">Hydrolase</keyword>